<dbReference type="GO" id="GO:0006139">
    <property type="term" value="P:nucleobase-containing compound metabolic process"/>
    <property type="evidence" value="ECO:0007669"/>
    <property type="project" value="InterPro"/>
</dbReference>
<sequence>MGDGRVVLMALSASVVSDDEPVWLDRQSDLDELVGVGLGVPRIAIDTEFHRERTYYPRLALVQVAIDRRVWLIDPLRVDLSPIAAWFDEVELVFHAADQDLEIIERAVGARPRRIFDTQVAGGFLGAGHASLGALLDRYLGVSISKAERTSDWLRRPLEPGQLAYAANDVRYLAALADRLLEELHARGREDWARSEMARLVERRRRDIEPELAWTRIRECRGLDPTGRRIAASVAAWRERTAQRDDVPVRTVLSDLAVASVAKARPSSLTELRSVRGFDGRMAKERARELLEVVRAARDDDAIVARGAVRMDRALDPHEVPLVLTAQALVHAVALELELEPSLLGSREEVELFVSRGEGSLLEGWRYDVVGRGIQAILAGERRIEVHQGRLRQIDR</sequence>
<dbReference type="GO" id="GO:0008408">
    <property type="term" value="F:3'-5' exonuclease activity"/>
    <property type="evidence" value="ECO:0007669"/>
    <property type="project" value="InterPro"/>
</dbReference>
<dbReference type="SMART" id="SM00474">
    <property type="entry name" value="35EXOc"/>
    <property type="match status" value="1"/>
</dbReference>
<dbReference type="Gene3D" id="3.30.420.10">
    <property type="entry name" value="Ribonuclease H-like superfamily/Ribonuclease H"/>
    <property type="match status" value="1"/>
</dbReference>
<dbReference type="RefSeq" id="WP_015799016.1">
    <property type="nucleotide sequence ID" value="NC_013124.1"/>
</dbReference>
<dbReference type="AlphaFoldDB" id="C7M0M9"/>
<dbReference type="Pfam" id="PF00570">
    <property type="entry name" value="HRDC"/>
    <property type="match status" value="1"/>
</dbReference>
<dbReference type="eggNOG" id="COG0349">
    <property type="taxonomic scope" value="Bacteria"/>
</dbReference>
<keyword evidence="2" id="KW-0378">Hydrolase</keyword>
<dbReference type="HOGENOM" id="CLU_042387_0_0_11"/>
<dbReference type="EMBL" id="CP001631">
    <property type="protein sequence ID" value="ACU54537.1"/>
    <property type="molecule type" value="Genomic_DNA"/>
</dbReference>
<proteinExistence type="predicted"/>
<dbReference type="SMART" id="SM00341">
    <property type="entry name" value="HRDC"/>
    <property type="match status" value="1"/>
</dbReference>
<dbReference type="SUPFAM" id="SSF47819">
    <property type="entry name" value="HRDC-like"/>
    <property type="match status" value="1"/>
</dbReference>
<dbReference type="OrthoDB" id="144122at2"/>
<evidence type="ECO:0000259" key="1">
    <source>
        <dbReference type="PROSITE" id="PS50967"/>
    </source>
</evidence>
<dbReference type="Proteomes" id="UP000000771">
    <property type="component" value="Chromosome"/>
</dbReference>
<feature type="domain" description="HRDC" evidence="1">
    <location>
        <begin position="224"/>
        <end position="304"/>
    </location>
</feature>
<dbReference type="Gene3D" id="1.10.150.80">
    <property type="entry name" value="HRDC domain"/>
    <property type="match status" value="1"/>
</dbReference>
<dbReference type="InterPro" id="IPR012337">
    <property type="entry name" value="RNaseH-like_sf"/>
</dbReference>
<gene>
    <name evidence="2" type="ordered locus">Afer_1615</name>
</gene>
<evidence type="ECO:0000313" key="3">
    <source>
        <dbReference type="Proteomes" id="UP000000771"/>
    </source>
</evidence>
<reference evidence="2 3" key="1">
    <citation type="journal article" date="2009" name="Stand. Genomic Sci.">
        <title>Complete genome sequence of Acidimicrobium ferrooxidans type strain (ICP).</title>
        <authorList>
            <person name="Clum A."/>
            <person name="Nolan M."/>
            <person name="Lang E."/>
            <person name="Glavina Del Rio T."/>
            <person name="Tice H."/>
            <person name="Copeland A."/>
            <person name="Cheng J.F."/>
            <person name="Lucas S."/>
            <person name="Chen F."/>
            <person name="Bruce D."/>
            <person name="Goodwin L."/>
            <person name="Pitluck S."/>
            <person name="Ivanova N."/>
            <person name="Mavrommatis K."/>
            <person name="Mikhailova N."/>
            <person name="Pati A."/>
            <person name="Chen A."/>
            <person name="Palaniappan K."/>
            <person name="Goker M."/>
            <person name="Spring S."/>
            <person name="Land M."/>
            <person name="Hauser L."/>
            <person name="Chang Y.J."/>
            <person name="Jeffries C.C."/>
            <person name="Chain P."/>
            <person name="Bristow J."/>
            <person name="Eisen J.A."/>
            <person name="Markowitz V."/>
            <person name="Hugenholtz P."/>
            <person name="Kyrpides N.C."/>
            <person name="Klenk H.P."/>
            <person name="Lapidus A."/>
        </authorList>
    </citation>
    <scope>NUCLEOTIDE SEQUENCE [LARGE SCALE GENOMIC DNA]</scope>
    <source>
        <strain evidence="3">DSM 10331 / JCM 15462 / NBRC 103882 / ICP</strain>
    </source>
</reference>
<keyword evidence="2" id="KW-0269">Exonuclease</keyword>
<dbReference type="CDD" id="cd06142">
    <property type="entry name" value="RNaseD_exo"/>
    <property type="match status" value="1"/>
</dbReference>
<protein>
    <submittedName>
        <fullName evidence="2">3'-5' exonuclease</fullName>
    </submittedName>
</protein>
<dbReference type="GO" id="GO:0003676">
    <property type="term" value="F:nucleic acid binding"/>
    <property type="evidence" value="ECO:0007669"/>
    <property type="project" value="InterPro"/>
</dbReference>
<keyword evidence="2" id="KW-0540">Nuclease</keyword>
<dbReference type="InterPro" id="IPR010997">
    <property type="entry name" value="HRDC-like_sf"/>
</dbReference>
<dbReference type="KEGG" id="afo:Afer_1615"/>
<dbReference type="STRING" id="525909.Afer_1615"/>
<dbReference type="InterPro" id="IPR044876">
    <property type="entry name" value="HRDC_dom_sf"/>
</dbReference>
<accession>C7M0M9</accession>
<dbReference type="Pfam" id="PF01612">
    <property type="entry name" value="DNA_pol_A_exo1"/>
    <property type="match status" value="1"/>
</dbReference>
<dbReference type="InterPro" id="IPR002121">
    <property type="entry name" value="HRDC_dom"/>
</dbReference>
<dbReference type="InterPro" id="IPR051086">
    <property type="entry name" value="RNase_D-like"/>
</dbReference>
<dbReference type="GO" id="GO:0000166">
    <property type="term" value="F:nucleotide binding"/>
    <property type="evidence" value="ECO:0007669"/>
    <property type="project" value="InterPro"/>
</dbReference>
<dbReference type="SUPFAM" id="SSF53098">
    <property type="entry name" value="Ribonuclease H-like"/>
    <property type="match status" value="1"/>
</dbReference>
<dbReference type="InterPro" id="IPR002562">
    <property type="entry name" value="3'-5'_exonuclease_dom"/>
</dbReference>
<name>C7M0M9_ACIFD</name>
<dbReference type="InterPro" id="IPR036397">
    <property type="entry name" value="RNaseH_sf"/>
</dbReference>
<evidence type="ECO:0000313" key="2">
    <source>
        <dbReference type="EMBL" id="ACU54537.1"/>
    </source>
</evidence>
<keyword evidence="3" id="KW-1185">Reference proteome</keyword>
<dbReference type="PANTHER" id="PTHR47649:SF1">
    <property type="entry name" value="RIBONUCLEASE D"/>
    <property type="match status" value="1"/>
</dbReference>
<dbReference type="PROSITE" id="PS50967">
    <property type="entry name" value="HRDC"/>
    <property type="match status" value="1"/>
</dbReference>
<dbReference type="PANTHER" id="PTHR47649">
    <property type="entry name" value="RIBONUCLEASE D"/>
    <property type="match status" value="1"/>
</dbReference>
<organism evidence="2 3">
    <name type="scientific">Acidimicrobium ferrooxidans (strain DSM 10331 / JCM 15462 / NBRC 103882 / ICP)</name>
    <dbReference type="NCBI Taxonomy" id="525909"/>
    <lineage>
        <taxon>Bacteria</taxon>
        <taxon>Bacillati</taxon>
        <taxon>Actinomycetota</taxon>
        <taxon>Acidimicrobiia</taxon>
        <taxon>Acidimicrobiales</taxon>
        <taxon>Acidimicrobiaceae</taxon>
        <taxon>Acidimicrobium</taxon>
    </lineage>
</organism>